<dbReference type="PANTHER" id="PTHR40077:SF2">
    <property type="entry name" value="MEMBRANE PROTEIN"/>
    <property type="match status" value="1"/>
</dbReference>
<keyword evidence="9" id="KW-1185">Reference proteome</keyword>
<keyword evidence="5 6" id="KW-0472">Membrane</keyword>
<accession>A0A0F0GBE9</accession>
<gene>
    <name evidence="8" type="ORF">UK23_46075</name>
</gene>
<dbReference type="NCBIfam" id="TIGR03954">
    <property type="entry name" value="integ_memb_HG"/>
    <property type="match status" value="1"/>
</dbReference>
<sequence>MKGALTRFRVMAYVVGVFLLLLCVAMVLKYAADMGQFMKVVGPIHG</sequence>
<dbReference type="InterPro" id="IPR023845">
    <property type="entry name" value="DUF3817_TM"/>
</dbReference>
<feature type="non-terminal residue" evidence="8">
    <location>
        <position position="46"/>
    </location>
</feature>
<dbReference type="Pfam" id="PF12823">
    <property type="entry name" value="DUF3817"/>
    <property type="match status" value="1"/>
</dbReference>
<evidence type="ECO:0000256" key="3">
    <source>
        <dbReference type="ARBA" id="ARBA00022692"/>
    </source>
</evidence>
<name>A0A0F0GBE9_LENAE</name>
<evidence type="ECO:0000256" key="2">
    <source>
        <dbReference type="ARBA" id="ARBA00022475"/>
    </source>
</evidence>
<comment type="subcellular location">
    <subcellularLocation>
        <location evidence="1">Cell membrane</location>
        <topology evidence="1">Multi-pass membrane protein</topology>
    </subcellularLocation>
</comment>
<keyword evidence="3 6" id="KW-0812">Transmembrane</keyword>
<feature type="domain" description="DUF3817" evidence="7">
    <location>
        <begin position="5"/>
        <end position="46"/>
    </location>
</feature>
<feature type="transmembrane region" description="Helical" evidence="6">
    <location>
        <begin position="12"/>
        <end position="32"/>
    </location>
</feature>
<evidence type="ECO:0000256" key="4">
    <source>
        <dbReference type="ARBA" id="ARBA00022989"/>
    </source>
</evidence>
<reference evidence="8 9" key="1">
    <citation type="submission" date="2015-02" db="EMBL/GenBank/DDBJ databases">
        <authorList>
            <person name="Ju K.-S."/>
            <person name="Doroghazi J.R."/>
            <person name="Metcalf W."/>
        </authorList>
    </citation>
    <scope>NUCLEOTIDE SEQUENCE [LARGE SCALE GENOMIC DNA]</scope>
    <source>
        <strain evidence="8 9">NRRL B-16140</strain>
    </source>
</reference>
<organism evidence="8 9">
    <name type="scientific">Lentzea aerocolonigenes</name>
    <name type="common">Lechevalieria aerocolonigenes</name>
    <name type="synonym">Saccharothrix aerocolonigenes</name>
    <dbReference type="NCBI Taxonomy" id="68170"/>
    <lineage>
        <taxon>Bacteria</taxon>
        <taxon>Bacillati</taxon>
        <taxon>Actinomycetota</taxon>
        <taxon>Actinomycetes</taxon>
        <taxon>Pseudonocardiales</taxon>
        <taxon>Pseudonocardiaceae</taxon>
        <taxon>Lentzea</taxon>
    </lineage>
</organism>
<evidence type="ECO:0000256" key="5">
    <source>
        <dbReference type="ARBA" id="ARBA00023136"/>
    </source>
</evidence>
<keyword evidence="4 6" id="KW-1133">Transmembrane helix</keyword>
<evidence type="ECO:0000259" key="7">
    <source>
        <dbReference type="Pfam" id="PF12823"/>
    </source>
</evidence>
<dbReference type="GO" id="GO:0005886">
    <property type="term" value="C:plasma membrane"/>
    <property type="evidence" value="ECO:0007669"/>
    <property type="project" value="UniProtKB-SubCell"/>
</dbReference>
<dbReference type="PANTHER" id="PTHR40077">
    <property type="entry name" value="MEMBRANE PROTEIN-RELATED"/>
    <property type="match status" value="1"/>
</dbReference>
<dbReference type="RefSeq" id="WP_045318199.1">
    <property type="nucleotide sequence ID" value="NZ_JYJG01000540.1"/>
</dbReference>
<keyword evidence="2" id="KW-1003">Cell membrane</keyword>
<dbReference type="EMBL" id="JYJG01000540">
    <property type="protein sequence ID" value="KJK33432.1"/>
    <property type="molecule type" value="Genomic_DNA"/>
</dbReference>
<evidence type="ECO:0000313" key="9">
    <source>
        <dbReference type="Proteomes" id="UP000033393"/>
    </source>
</evidence>
<proteinExistence type="predicted"/>
<dbReference type="AlphaFoldDB" id="A0A0F0GBE9"/>
<dbReference type="Proteomes" id="UP000033393">
    <property type="component" value="Unassembled WGS sequence"/>
</dbReference>
<dbReference type="PATRIC" id="fig|68170.10.peg.2834"/>
<protein>
    <submittedName>
        <fullName evidence="8">Membrane protein</fullName>
    </submittedName>
</protein>
<evidence type="ECO:0000256" key="1">
    <source>
        <dbReference type="ARBA" id="ARBA00004651"/>
    </source>
</evidence>
<comment type="caution">
    <text evidence="8">The sequence shown here is derived from an EMBL/GenBank/DDBJ whole genome shotgun (WGS) entry which is preliminary data.</text>
</comment>
<evidence type="ECO:0000256" key="6">
    <source>
        <dbReference type="SAM" id="Phobius"/>
    </source>
</evidence>
<evidence type="ECO:0000313" key="8">
    <source>
        <dbReference type="EMBL" id="KJK33432.1"/>
    </source>
</evidence>
<dbReference type="OrthoDB" id="9342687at2"/>